<dbReference type="PANTHER" id="PTHR22726">
    <property type="entry name" value="METALLOENDOPEPTIDASE OMA1"/>
    <property type="match status" value="1"/>
</dbReference>
<keyword evidence="10" id="KW-1185">Reference proteome</keyword>
<dbReference type="Proteomes" id="UP000003257">
    <property type="component" value="Unassembled WGS sequence"/>
</dbReference>
<keyword evidence="3 6" id="KW-0378">Hydrolase</keyword>
<evidence type="ECO:0000313" key="9">
    <source>
        <dbReference type="EMBL" id="EDQ05469.1"/>
    </source>
</evidence>
<comment type="cofactor">
    <cofactor evidence="6">
        <name>Zn(2+)</name>
        <dbReference type="ChEBI" id="CHEBI:29105"/>
    </cofactor>
    <text evidence="6">Binds 1 zinc ion per subunit.</text>
</comment>
<evidence type="ECO:0000256" key="7">
    <source>
        <dbReference type="SAM" id="SignalP"/>
    </source>
</evidence>
<evidence type="ECO:0000313" key="10">
    <source>
        <dbReference type="Proteomes" id="UP000003257"/>
    </source>
</evidence>
<organism evidence="9 10">
    <name type="scientific">Sulfitobacter indolifex HEL-45</name>
    <dbReference type="NCBI Taxonomy" id="391624"/>
    <lineage>
        <taxon>Bacteria</taxon>
        <taxon>Pseudomonadati</taxon>
        <taxon>Pseudomonadota</taxon>
        <taxon>Alphaproteobacteria</taxon>
        <taxon>Rhodobacterales</taxon>
        <taxon>Roseobacteraceae</taxon>
        <taxon>Sulfitobacter</taxon>
    </lineage>
</organism>
<protein>
    <submittedName>
        <fullName evidence="9">Peptidase, M48 family, putative</fullName>
    </submittedName>
</protein>
<dbReference type="EMBL" id="ABID01000001">
    <property type="protein sequence ID" value="EDQ05469.1"/>
    <property type="molecule type" value="Genomic_DNA"/>
</dbReference>
<feature type="signal peptide" evidence="7">
    <location>
        <begin position="1"/>
        <end position="18"/>
    </location>
</feature>
<dbReference type="Gene3D" id="3.30.2010.10">
    <property type="entry name" value="Metalloproteases ('zincins'), catalytic domain"/>
    <property type="match status" value="1"/>
</dbReference>
<feature type="domain" description="Peptidase M48" evidence="8">
    <location>
        <begin position="77"/>
        <end position="236"/>
    </location>
</feature>
<dbReference type="Pfam" id="PF01435">
    <property type="entry name" value="Peptidase_M48"/>
    <property type="match status" value="1"/>
</dbReference>
<comment type="similarity">
    <text evidence="6">Belongs to the peptidase M48 family.</text>
</comment>
<keyword evidence="7" id="KW-0732">Signal</keyword>
<gene>
    <name evidence="9" type="ORF">OIHEL45_01625</name>
</gene>
<comment type="caution">
    <text evidence="9">The sequence shown here is derived from an EMBL/GenBank/DDBJ whole genome shotgun (WGS) entry which is preliminary data.</text>
</comment>
<proteinExistence type="inferred from homology"/>
<accession>A0ABM9X7Q2</accession>
<keyword evidence="2" id="KW-0479">Metal-binding</keyword>
<name>A0ABM9X7Q2_9RHOB</name>
<reference evidence="9 10" key="1">
    <citation type="submission" date="2007-11" db="EMBL/GenBank/DDBJ databases">
        <authorList>
            <person name="Wagner-Dobler I."/>
            <person name="Ferriera S."/>
            <person name="Johnson J."/>
            <person name="Kravitz S."/>
            <person name="Beeson K."/>
            <person name="Sutton G."/>
            <person name="Rogers Y.-H."/>
            <person name="Friedman R."/>
            <person name="Frazier M."/>
            <person name="Venter J.C."/>
        </authorList>
    </citation>
    <scope>NUCLEOTIDE SEQUENCE [LARGE SCALE GENOMIC DNA]</scope>
    <source>
        <strain evidence="9 10">HEL-45</strain>
    </source>
</reference>
<evidence type="ECO:0000259" key="8">
    <source>
        <dbReference type="Pfam" id="PF01435"/>
    </source>
</evidence>
<dbReference type="PANTHER" id="PTHR22726:SF1">
    <property type="entry name" value="METALLOENDOPEPTIDASE OMA1, MITOCHONDRIAL"/>
    <property type="match status" value="1"/>
</dbReference>
<dbReference type="PROSITE" id="PS51257">
    <property type="entry name" value="PROKAR_LIPOPROTEIN"/>
    <property type="match status" value="1"/>
</dbReference>
<dbReference type="RefSeq" id="WP_007117539.1">
    <property type="nucleotide sequence ID" value="NZ_ABID01000001.1"/>
</dbReference>
<sequence length="241" mass="25738">MRFINALGAFGFIALLSACDVAPIQTGPIPSDTPRTTQESNPRLNASAAARSFVQVVRTLEPVAERECRNRTTGLNCDFNIVVDDRPGQPANAFQTLDENGRPIVAFTLALIADARNADELAFVLGHETAHHIAGHIARQQQNAMAGAVIFAGIATLSGGDATAVRTAQELGAEVGARRYSKDFELEADALGTVITARAGYNPLRGAEFFTRIPDPGDRFLGTHPPNSSRIDTVRRTMAGL</sequence>
<evidence type="ECO:0000256" key="3">
    <source>
        <dbReference type="ARBA" id="ARBA00022801"/>
    </source>
</evidence>
<keyword evidence="5 6" id="KW-0482">Metalloprotease</keyword>
<dbReference type="CDD" id="cd07324">
    <property type="entry name" value="M48C_Oma1-like"/>
    <property type="match status" value="1"/>
</dbReference>
<dbReference type="InterPro" id="IPR051156">
    <property type="entry name" value="Mito/Outer_Membr_Metalloprot"/>
</dbReference>
<keyword evidence="4 6" id="KW-0862">Zinc</keyword>
<evidence type="ECO:0000256" key="6">
    <source>
        <dbReference type="RuleBase" id="RU003983"/>
    </source>
</evidence>
<dbReference type="InterPro" id="IPR001915">
    <property type="entry name" value="Peptidase_M48"/>
</dbReference>
<evidence type="ECO:0000256" key="4">
    <source>
        <dbReference type="ARBA" id="ARBA00022833"/>
    </source>
</evidence>
<evidence type="ECO:0000256" key="1">
    <source>
        <dbReference type="ARBA" id="ARBA00022670"/>
    </source>
</evidence>
<feature type="chain" id="PRO_5045035811" evidence="7">
    <location>
        <begin position="19"/>
        <end position="241"/>
    </location>
</feature>
<evidence type="ECO:0000256" key="5">
    <source>
        <dbReference type="ARBA" id="ARBA00023049"/>
    </source>
</evidence>
<keyword evidence="1 6" id="KW-0645">Protease</keyword>
<evidence type="ECO:0000256" key="2">
    <source>
        <dbReference type="ARBA" id="ARBA00022723"/>
    </source>
</evidence>